<dbReference type="HOGENOM" id="CLU_018552_9_2_1"/>
<evidence type="ECO:0000313" key="4">
    <source>
        <dbReference type="EMBL" id="KIK15531.1"/>
    </source>
</evidence>
<comment type="cofactor">
    <cofactor evidence="1">
        <name>a divalent metal cation</name>
        <dbReference type="ChEBI" id="CHEBI:60240"/>
    </cofactor>
</comment>
<keyword evidence="2" id="KW-0479">Metal-binding</keyword>
<dbReference type="Proteomes" id="UP000054018">
    <property type="component" value="Unassembled WGS sequence"/>
</dbReference>
<evidence type="ECO:0000256" key="1">
    <source>
        <dbReference type="ARBA" id="ARBA00001968"/>
    </source>
</evidence>
<dbReference type="EMBL" id="KN833887">
    <property type="protein sequence ID" value="KIK15531.1"/>
    <property type="molecule type" value="Genomic_DNA"/>
</dbReference>
<reference evidence="5" key="2">
    <citation type="submission" date="2015-01" db="EMBL/GenBank/DDBJ databases">
        <title>Evolutionary Origins and Diversification of the Mycorrhizal Mutualists.</title>
        <authorList>
            <consortium name="DOE Joint Genome Institute"/>
            <consortium name="Mycorrhizal Genomics Consortium"/>
            <person name="Kohler A."/>
            <person name="Kuo A."/>
            <person name="Nagy L.G."/>
            <person name="Floudas D."/>
            <person name="Copeland A."/>
            <person name="Barry K.W."/>
            <person name="Cichocki N."/>
            <person name="Veneault-Fourrey C."/>
            <person name="LaButti K."/>
            <person name="Lindquist E.A."/>
            <person name="Lipzen A."/>
            <person name="Lundell T."/>
            <person name="Morin E."/>
            <person name="Murat C."/>
            <person name="Riley R."/>
            <person name="Ohm R."/>
            <person name="Sun H."/>
            <person name="Tunlid A."/>
            <person name="Henrissat B."/>
            <person name="Grigoriev I.V."/>
            <person name="Hibbett D.S."/>
            <person name="Martin F."/>
        </authorList>
    </citation>
    <scope>NUCLEOTIDE SEQUENCE [LARGE SCALE GENOMIC DNA]</scope>
    <source>
        <strain evidence="5">441</strain>
    </source>
</reference>
<dbReference type="AlphaFoldDB" id="A0A0C9YG35"/>
<evidence type="ECO:0000313" key="5">
    <source>
        <dbReference type="Proteomes" id="UP000054018"/>
    </source>
</evidence>
<sequence>QDPTSCLPPRHWIWADSAYLSETWCAVPFKRPCRGSLMHRQNIYNRYVSKMHIRVEHVFAALKGQFQSLCELRLKVTKDEDLHIVIYWIMCCMILHNMITYFESNQSNEVEESTSWAI</sequence>
<accession>A0A0C9YG35</accession>
<reference evidence="4 5" key="1">
    <citation type="submission" date="2014-04" db="EMBL/GenBank/DDBJ databases">
        <authorList>
            <consortium name="DOE Joint Genome Institute"/>
            <person name="Kuo A."/>
            <person name="Kohler A."/>
            <person name="Costa M.D."/>
            <person name="Nagy L.G."/>
            <person name="Floudas D."/>
            <person name="Copeland A."/>
            <person name="Barry K.W."/>
            <person name="Cichocki N."/>
            <person name="Veneault-Fourrey C."/>
            <person name="LaButti K."/>
            <person name="Lindquist E.A."/>
            <person name="Lipzen A."/>
            <person name="Lundell T."/>
            <person name="Morin E."/>
            <person name="Murat C."/>
            <person name="Sun H."/>
            <person name="Tunlid A."/>
            <person name="Henrissat B."/>
            <person name="Grigoriev I.V."/>
            <person name="Hibbett D.S."/>
            <person name="Martin F."/>
            <person name="Nordberg H.P."/>
            <person name="Cantor M.N."/>
            <person name="Hua S.X."/>
        </authorList>
    </citation>
    <scope>NUCLEOTIDE SEQUENCE [LARGE SCALE GENOMIC DNA]</scope>
    <source>
        <strain evidence="4 5">441</strain>
    </source>
</reference>
<dbReference type="InterPro" id="IPR027806">
    <property type="entry name" value="HARBI1_dom"/>
</dbReference>
<keyword evidence="5" id="KW-1185">Reference proteome</keyword>
<protein>
    <recommendedName>
        <fullName evidence="3">DDE Tnp4 domain-containing protein</fullName>
    </recommendedName>
</protein>
<gene>
    <name evidence="4" type="ORF">PISMIDRAFT_115004</name>
</gene>
<proteinExistence type="predicted"/>
<organism evidence="4 5">
    <name type="scientific">Pisolithus microcarpus 441</name>
    <dbReference type="NCBI Taxonomy" id="765257"/>
    <lineage>
        <taxon>Eukaryota</taxon>
        <taxon>Fungi</taxon>
        <taxon>Dikarya</taxon>
        <taxon>Basidiomycota</taxon>
        <taxon>Agaricomycotina</taxon>
        <taxon>Agaricomycetes</taxon>
        <taxon>Agaricomycetidae</taxon>
        <taxon>Boletales</taxon>
        <taxon>Sclerodermatineae</taxon>
        <taxon>Pisolithaceae</taxon>
        <taxon>Pisolithus</taxon>
    </lineage>
</organism>
<name>A0A0C9YG35_9AGAM</name>
<evidence type="ECO:0000256" key="2">
    <source>
        <dbReference type="ARBA" id="ARBA00022723"/>
    </source>
</evidence>
<feature type="domain" description="DDE Tnp4" evidence="3">
    <location>
        <begin position="8"/>
        <end position="97"/>
    </location>
</feature>
<dbReference type="OrthoDB" id="2659088at2759"/>
<dbReference type="GO" id="GO:0046872">
    <property type="term" value="F:metal ion binding"/>
    <property type="evidence" value="ECO:0007669"/>
    <property type="project" value="UniProtKB-KW"/>
</dbReference>
<feature type="non-terminal residue" evidence="4">
    <location>
        <position position="1"/>
    </location>
</feature>
<evidence type="ECO:0000259" key="3">
    <source>
        <dbReference type="Pfam" id="PF13359"/>
    </source>
</evidence>
<dbReference type="Pfam" id="PF13359">
    <property type="entry name" value="DDE_Tnp_4"/>
    <property type="match status" value="1"/>
</dbReference>